<dbReference type="Gene3D" id="3.10.450.50">
    <property type="match status" value="1"/>
</dbReference>
<dbReference type="InterPro" id="IPR037401">
    <property type="entry name" value="SnoaL-like"/>
</dbReference>
<reference evidence="2 3" key="1">
    <citation type="submission" date="2022-01" db="EMBL/GenBank/DDBJ databases">
        <authorList>
            <person name="Huang Y."/>
        </authorList>
    </citation>
    <scope>NUCLEOTIDE SEQUENCE [LARGE SCALE GENOMIC DNA]</scope>
    <source>
        <strain evidence="2 3">HY366</strain>
    </source>
</reference>
<dbReference type="SUPFAM" id="SSF54427">
    <property type="entry name" value="NTF2-like"/>
    <property type="match status" value="1"/>
</dbReference>
<protein>
    <submittedName>
        <fullName evidence="2">Nuclear transport factor 2 family protein</fullName>
    </submittedName>
</protein>
<dbReference type="EMBL" id="JAKKOR010000003">
    <property type="protein sequence ID" value="MCF8587730.1"/>
    <property type="molecule type" value="Genomic_DNA"/>
</dbReference>
<name>A0ABS9IQ93_9ACTN</name>
<gene>
    <name evidence="2" type="ORF">L5G33_04505</name>
</gene>
<evidence type="ECO:0000259" key="1">
    <source>
        <dbReference type="Pfam" id="PF13577"/>
    </source>
</evidence>
<dbReference type="Pfam" id="PF13577">
    <property type="entry name" value="SnoaL_4"/>
    <property type="match status" value="1"/>
</dbReference>
<dbReference type="InterPro" id="IPR032710">
    <property type="entry name" value="NTF2-like_dom_sf"/>
</dbReference>
<organism evidence="2 3">
    <name type="scientific">Gordonia liuliyuniae</name>
    <dbReference type="NCBI Taxonomy" id="2911517"/>
    <lineage>
        <taxon>Bacteria</taxon>
        <taxon>Bacillati</taxon>
        <taxon>Actinomycetota</taxon>
        <taxon>Actinomycetes</taxon>
        <taxon>Mycobacteriales</taxon>
        <taxon>Gordoniaceae</taxon>
        <taxon>Gordonia</taxon>
    </lineage>
</organism>
<evidence type="ECO:0000313" key="3">
    <source>
        <dbReference type="Proteomes" id="UP001200110"/>
    </source>
</evidence>
<sequence length="175" mass="18951">MNDIELTLSDTTRLIAELATRVAHLEDRQTITDLVAAYGPAIDAGCADAVAEIWTSDGVYDVDTGVMRGHAEISAMVRGGMHQGFVQKGCAHIVEPGHVRIDGDTAVATGKSMLVVHGDDGFSVLRATANRWELIRTEQGWKCARRVGRVLDGRPEARELLASVDEGLTEIRVEE</sequence>
<keyword evidence="3" id="KW-1185">Reference proteome</keyword>
<proteinExistence type="predicted"/>
<dbReference type="Proteomes" id="UP001200110">
    <property type="component" value="Unassembled WGS sequence"/>
</dbReference>
<comment type="caution">
    <text evidence="2">The sequence shown here is derived from an EMBL/GenBank/DDBJ whole genome shotgun (WGS) entry which is preliminary data.</text>
</comment>
<evidence type="ECO:0000313" key="2">
    <source>
        <dbReference type="EMBL" id="MCF8587730.1"/>
    </source>
</evidence>
<feature type="domain" description="SnoaL-like" evidence="1">
    <location>
        <begin position="24"/>
        <end position="146"/>
    </location>
</feature>
<accession>A0ABS9IQ93</accession>